<organism evidence="2 3">
    <name type="scientific">Tetragonisca angustula</name>
    <dbReference type="NCBI Taxonomy" id="166442"/>
    <lineage>
        <taxon>Eukaryota</taxon>
        <taxon>Metazoa</taxon>
        <taxon>Ecdysozoa</taxon>
        <taxon>Arthropoda</taxon>
        <taxon>Hexapoda</taxon>
        <taxon>Insecta</taxon>
        <taxon>Pterygota</taxon>
        <taxon>Neoptera</taxon>
        <taxon>Endopterygota</taxon>
        <taxon>Hymenoptera</taxon>
        <taxon>Apocrita</taxon>
        <taxon>Aculeata</taxon>
        <taxon>Apoidea</taxon>
        <taxon>Anthophila</taxon>
        <taxon>Apidae</taxon>
        <taxon>Tetragonisca</taxon>
    </lineage>
</organism>
<gene>
    <name evidence="2" type="ORF">QLX08_006816</name>
</gene>
<name>A0AAW0ZS64_9HYME</name>
<accession>A0AAW0ZS64</accession>
<keyword evidence="3" id="KW-1185">Reference proteome</keyword>
<dbReference type="Proteomes" id="UP001432146">
    <property type="component" value="Unassembled WGS sequence"/>
</dbReference>
<sequence>MCNRDESSARKQQSFQNGRTLQARRSNWCSGLFLCACPHNGNGRFGGDDAGGRASTTHAQLRPTCAFNLRTSSRPLEFRDVCWISSTLTISNFKTAHQTSYIQNNW</sequence>
<comment type="caution">
    <text evidence="2">The sequence shown here is derived from an EMBL/GenBank/DDBJ whole genome shotgun (WGS) entry which is preliminary data.</text>
</comment>
<feature type="compositionally biased region" description="Polar residues" evidence="1">
    <location>
        <begin position="10"/>
        <end position="21"/>
    </location>
</feature>
<dbReference type="EMBL" id="JAWNGG020000126">
    <property type="protein sequence ID" value="KAK9300460.1"/>
    <property type="molecule type" value="Genomic_DNA"/>
</dbReference>
<dbReference type="AlphaFoldDB" id="A0AAW0ZS64"/>
<protein>
    <submittedName>
        <fullName evidence="2">Uncharacterized protein</fullName>
    </submittedName>
</protein>
<evidence type="ECO:0000313" key="2">
    <source>
        <dbReference type="EMBL" id="KAK9300460.1"/>
    </source>
</evidence>
<feature type="region of interest" description="Disordered" evidence="1">
    <location>
        <begin position="1"/>
        <end position="21"/>
    </location>
</feature>
<evidence type="ECO:0000313" key="3">
    <source>
        <dbReference type="Proteomes" id="UP001432146"/>
    </source>
</evidence>
<proteinExistence type="predicted"/>
<reference evidence="2 3" key="1">
    <citation type="submission" date="2024-05" db="EMBL/GenBank/DDBJ databases">
        <title>The nuclear and mitochondrial genome assemblies of Tetragonisca angustula (Apidae: Meliponini), a tiny yet remarkable pollinator in the Neotropics.</title>
        <authorList>
            <person name="Ferrari R."/>
            <person name="Ricardo P.C."/>
            <person name="Dias F.C."/>
            <person name="Araujo N.S."/>
            <person name="Soares D.O."/>
            <person name="Zhou Q.-S."/>
            <person name="Zhu C.-D."/>
            <person name="Coutinho L."/>
            <person name="Airas M.C."/>
            <person name="Batista T.M."/>
        </authorList>
    </citation>
    <scope>NUCLEOTIDE SEQUENCE [LARGE SCALE GENOMIC DNA]</scope>
    <source>
        <strain evidence="2">ASF017062</strain>
        <tissue evidence="2">Abdomen</tissue>
    </source>
</reference>
<evidence type="ECO:0000256" key="1">
    <source>
        <dbReference type="SAM" id="MobiDB-lite"/>
    </source>
</evidence>